<evidence type="ECO:0000313" key="2">
    <source>
        <dbReference type="Proteomes" id="UP000030013"/>
    </source>
</evidence>
<name>A0A0A0JUJ4_9MICO</name>
<sequence>MRVKPFTFDGYPPGNHDFAARYASLDPPSRDAFDAMLHVVSRAIFADVLSQPYVAMTVIGHSDRQDLPGMTHQQAQASEAAAARDRAVDAWAWLSQQISTLVGPEFDGWEENSRKVTWSWVSAGSGQLVHPDPVGEDQRLQNRRVVILFSHFEIDA</sequence>
<keyword evidence="2" id="KW-1185">Reference proteome</keyword>
<gene>
    <name evidence="1" type="ORF">N801_19030</name>
</gene>
<organism evidence="1 2">
    <name type="scientific">Knoellia aerolata DSM 18566</name>
    <dbReference type="NCBI Taxonomy" id="1385519"/>
    <lineage>
        <taxon>Bacteria</taxon>
        <taxon>Bacillati</taxon>
        <taxon>Actinomycetota</taxon>
        <taxon>Actinomycetes</taxon>
        <taxon>Micrococcales</taxon>
        <taxon>Intrasporangiaceae</taxon>
        <taxon>Knoellia</taxon>
    </lineage>
</organism>
<evidence type="ECO:0008006" key="3">
    <source>
        <dbReference type="Google" id="ProtNLM"/>
    </source>
</evidence>
<dbReference type="Gene3D" id="3.30.1330.60">
    <property type="entry name" value="OmpA-like domain"/>
    <property type="match status" value="1"/>
</dbReference>
<dbReference type="AlphaFoldDB" id="A0A0A0JUJ4"/>
<protein>
    <recommendedName>
        <fullName evidence="3">OmpA-like domain-containing protein</fullName>
    </recommendedName>
</protein>
<comment type="caution">
    <text evidence="1">The sequence shown here is derived from an EMBL/GenBank/DDBJ whole genome shotgun (WGS) entry which is preliminary data.</text>
</comment>
<reference evidence="1 2" key="1">
    <citation type="submission" date="2013-08" db="EMBL/GenBank/DDBJ databases">
        <title>The genome sequence of Knoellia aerolata.</title>
        <authorList>
            <person name="Zhu W."/>
            <person name="Wang G."/>
        </authorList>
    </citation>
    <scope>NUCLEOTIDE SEQUENCE [LARGE SCALE GENOMIC DNA]</scope>
    <source>
        <strain evidence="1 2">DSM 18566</strain>
    </source>
</reference>
<dbReference type="Proteomes" id="UP000030013">
    <property type="component" value="Unassembled WGS sequence"/>
</dbReference>
<evidence type="ECO:0000313" key="1">
    <source>
        <dbReference type="EMBL" id="KGN39772.1"/>
    </source>
</evidence>
<dbReference type="OrthoDB" id="5191907at2"/>
<dbReference type="EMBL" id="AVPL01000072">
    <property type="protein sequence ID" value="KGN39772.1"/>
    <property type="molecule type" value="Genomic_DNA"/>
</dbReference>
<proteinExistence type="predicted"/>
<dbReference type="InterPro" id="IPR036737">
    <property type="entry name" value="OmpA-like_sf"/>
</dbReference>
<accession>A0A0A0JUJ4</accession>